<dbReference type="OrthoDB" id="9773137at2"/>
<keyword evidence="3" id="KW-0067">ATP-binding</keyword>
<evidence type="ECO:0000259" key="5">
    <source>
        <dbReference type="SMART" id="SM00670"/>
    </source>
</evidence>
<dbReference type="Pfam" id="PF02562">
    <property type="entry name" value="PhoH"/>
    <property type="match status" value="1"/>
</dbReference>
<keyword evidence="2" id="KW-0547">Nucleotide-binding</keyword>
<dbReference type="InterPro" id="IPR051451">
    <property type="entry name" value="PhoH2-like"/>
</dbReference>
<dbReference type="GO" id="GO:0005524">
    <property type="term" value="F:ATP binding"/>
    <property type="evidence" value="ECO:0007669"/>
    <property type="project" value="UniProtKB-KW"/>
</dbReference>
<dbReference type="Gene3D" id="3.40.50.1010">
    <property type="entry name" value="5'-nuclease"/>
    <property type="match status" value="1"/>
</dbReference>
<name>A0A1N6TE99_9SPIO</name>
<dbReference type="CDD" id="cd09883">
    <property type="entry name" value="PIN_VapC_PhoHL-ATPase"/>
    <property type="match status" value="1"/>
</dbReference>
<dbReference type="GO" id="GO:0005829">
    <property type="term" value="C:cytosol"/>
    <property type="evidence" value="ECO:0007669"/>
    <property type="project" value="TreeGrafter"/>
</dbReference>
<evidence type="ECO:0000313" key="7">
    <source>
        <dbReference type="Proteomes" id="UP000186400"/>
    </source>
</evidence>
<dbReference type="Pfam" id="PF13638">
    <property type="entry name" value="PIN_4"/>
    <property type="match status" value="1"/>
</dbReference>
<proteinExistence type="inferred from homology"/>
<protein>
    <submittedName>
        <fullName evidence="6">PhoH-like ATPase</fullName>
    </submittedName>
</protein>
<dbReference type="SMART" id="SM00670">
    <property type="entry name" value="PINc"/>
    <property type="match status" value="1"/>
</dbReference>
<dbReference type="SUPFAM" id="SSF88723">
    <property type="entry name" value="PIN domain-like"/>
    <property type="match status" value="1"/>
</dbReference>
<dbReference type="InterPro" id="IPR002716">
    <property type="entry name" value="PIN_dom"/>
</dbReference>
<dbReference type="Gene3D" id="3.40.50.300">
    <property type="entry name" value="P-loop containing nucleotide triphosphate hydrolases"/>
    <property type="match status" value="1"/>
</dbReference>
<dbReference type="FunFam" id="3.40.50.300:FF:000013">
    <property type="entry name" value="PhoH family ATPase"/>
    <property type="match status" value="1"/>
</dbReference>
<gene>
    <name evidence="6" type="ORF">SAMN05920897_11022</name>
</gene>
<evidence type="ECO:0000256" key="1">
    <source>
        <dbReference type="ARBA" id="ARBA00010393"/>
    </source>
</evidence>
<dbReference type="EMBL" id="FTMS01000010">
    <property type="protein sequence ID" value="SIQ51653.1"/>
    <property type="molecule type" value="Genomic_DNA"/>
</dbReference>
<dbReference type="SUPFAM" id="SSF52540">
    <property type="entry name" value="P-loop containing nucleoside triphosphate hydrolases"/>
    <property type="match status" value="1"/>
</dbReference>
<feature type="domain" description="PIN" evidence="5">
    <location>
        <begin position="26"/>
        <end position="150"/>
    </location>
</feature>
<dbReference type="PANTHER" id="PTHR30473:SF2">
    <property type="entry name" value="PIN DOMAIN-CONTAINING PROTEIN"/>
    <property type="match status" value="1"/>
</dbReference>
<dbReference type="RefSeq" id="WP_083943867.1">
    <property type="nucleotide sequence ID" value="NZ_FTMS01000010.1"/>
</dbReference>
<comment type="similarity">
    <text evidence="1">Belongs to the PhoH family.</text>
</comment>
<keyword evidence="7" id="KW-1185">Reference proteome</keyword>
<dbReference type="PANTHER" id="PTHR30473">
    <property type="entry name" value="PROTEIN PHOH"/>
    <property type="match status" value="1"/>
</dbReference>
<accession>A0A1N6TE99</accession>
<evidence type="ECO:0000256" key="2">
    <source>
        <dbReference type="ARBA" id="ARBA00022741"/>
    </source>
</evidence>
<dbReference type="InterPro" id="IPR029060">
    <property type="entry name" value="PIN-like_dom_sf"/>
</dbReference>
<dbReference type="Proteomes" id="UP000186400">
    <property type="component" value="Unassembled WGS sequence"/>
</dbReference>
<comment type="similarity">
    <text evidence="4">In the N-terminal section; belongs to the PINc/VapC protein family.</text>
</comment>
<evidence type="ECO:0000256" key="4">
    <source>
        <dbReference type="ARBA" id="ARBA00046345"/>
    </source>
</evidence>
<evidence type="ECO:0000313" key="6">
    <source>
        <dbReference type="EMBL" id="SIQ51653.1"/>
    </source>
</evidence>
<reference evidence="6 7" key="1">
    <citation type="submission" date="2017-01" db="EMBL/GenBank/DDBJ databases">
        <authorList>
            <person name="Mah S.A."/>
            <person name="Swanson W.J."/>
            <person name="Moy G.W."/>
            <person name="Vacquier V.D."/>
        </authorList>
    </citation>
    <scope>NUCLEOTIDE SEQUENCE [LARGE SCALE GENOMIC DNA]</scope>
    <source>
        <strain evidence="6 7">ASpG1</strain>
    </source>
</reference>
<dbReference type="STRING" id="159291.SAMN05920897_11022"/>
<evidence type="ECO:0000256" key="3">
    <source>
        <dbReference type="ARBA" id="ARBA00022840"/>
    </source>
</evidence>
<dbReference type="InterPro" id="IPR003714">
    <property type="entry name" value="PhoH"/>
</dbReference>
<organism evidence="6 7">
    <name type="scientific">Alkalispirochaeta americana</name>
    <dbReference type="NCBI Taxonomy" id="159291"/>
    <lineage>
        <taxon>Bacteria</taxon>
        <taxon>Pseudomonadati</taxon>
        <taxon>Spirochaetota</taxon>
        <taxon>Spirochaetia</taxon>
        <taxon>Spirochaetales</taxon>
        <taxon>Spirochaetaceae</taxon>
        <taxon>Alkalispirochaeta</taxon>
    </lineage>
</organism>
<dbReference type="InterPro" id="IPR027417">
    <property type="entry name" value="P-loop_NTPase"/>
</dbReference>
<dbReference type="AlphaFoldDB" id="A0A1N6TE99"/>
<sequence>MANSDSGKNSDAGKKIDSKKSDIPKKIFVIDTNVLIHRPDAILSFRDQEVVVPMWVLEELDRLKTFSDERGRNARKAIRFLDERGRPGNLSSGVKIENGAILRVVSTQPRHIPNDFLQDKADNKIILTAWQLQEAGNTVFFVSKDINARVKAASLGLKAVDYEKQKVDITHLYSGFTSLDTRPETYRELEEERSVEWNDQAVPNQFFVLRDKEHPEELLGRYRPGESPRLELVDHKMPAVAGVRPLNTEQRIALELLLDPEVQLVTLVGKAGTGKTLLAIAAGLKQTIEDKIYKRVLVSRPVIPMGKDIGYLPGAKNEKLSHWMQPLFDNLEYILGVYHKPNVKTPEQLISSSLVELEALSYIRGRSLPGQFIVIDEAQNLSPHEVKTIVSRAGTDAKVVLTGDPFQIDSPYLDANSNGLTYLVEAFKGQSLFGHVLMTRTERSPLAELAAELL</sequence>